<accession>A0A5M6ZIQ5</accession>
<sequence>MMIRHSILQKIRKGCVWLAFRRWVRPTVRKGGTLKTTIGLLRIEDIQMTTPEMISQADAHAAGYPDRVQLMADIDRPGALYRITLSWLSEDPREALAMKPPGATELFEINRHLEAIDARSQGADWTLCVLNLIGDQPDLTAAILASKAGQPVRLFKSRVRRLKA</sequence>
<reference evidence="1 2" key="1">
    <citation type="submission" date="2019-09" db="EMBL/GenBank/DDBJ databases">
        <authorList>
            <person name="Kevbrin V."/>
            <person name="Grouzdev D.S."/>
        </authorList>
    </citation>
    <scope>NUCLEOTIDE SEQUENCE [LARGE SCALE GENOMIC DNA]</scope>
    <source>
        <strain evidence="1 2">G-192</strain>
    </source>
</reference>
<evidence type="ECO:0000313" key="2">
    <source>
        <dbReference type="Proteomes" id="UP000325122"/>
    </source>
</evidence>
<proteinExistence type="predicted"/>
<dbReference type="Proteomes" id="UP000325122">
    <property type="component" value="Unassembled WGS sequence"/>
</dbReference>
<keyword evidence="2" id="KW-1185">Reference proteome</keyword>
<name>A0A5M6ZIQ5_9PROT</name>
<protein>
    <submittedName>
        <fullName evidence="1">Uncharacterized protein</fullName>
    </submittedName>
</protein>
<dbReference type="AlphaFoldDB" id="A0A5M6ZIQ5"/>
<comment type="caution">
    <text evidence="1">The sequence shown here is derived from an EMBL/GenBank/DDBJ whole genome shotgun (WGS) entry which is preliminary data.</text>
</comment>
<evidence type="ECO:0000313" key="1">
    <source>
        <dbReference type="EMBL" id="KAA5803577.1"/>
    </source>
</evidence>
<dbReference type="EMBL" id="VWOJ01000002">
    <property type="protein sequence ID" value="KAA5803577.1"/>
    <property type="molecule type" value="Genomic_DNA"/>
</dbReference>
<dbReference type="RefSeq" id="WP_150022845.1">
    <property type="nucleotide sequence ID" value="NZ_VWOJ01000002.1"/>
</dbReference>
<gene>
    <name evidence="1" type="ORF">F1654_07170</name>
</gene>
<organism evidence="1 2">
    <name type="scientific">Alkalicaulis satelles</name>
    <dbReference type="NCBI Taxonomy" id="2609175"/>
    <lineage>
        <taxon>Bacteria</taxon>
        <taxon>Pseudomonadati</taxon>
        <taxon>Pseudomonadota</taxon>
        <taxon>Alphaproteobacteria</taxon>
        <taxon>Maricaulales</taxon>
        <taxon>Maricaulaceae</taxon>
        <taxon>Alkalicaulis</taxon>
    </lineage>
</organism>